<dbReference type="InterPro" id="IPR001356">
    <property type="entry name" value="HD"/>
</dbReference>
<dbReference type="Gene3D" id="1.10.10.60">
    <property type="entry name" value="Homeodomain-like"/>
    <property type="match status" value="1"/>
</dbReference>
<dbReference type="PANTHER" id="PTHR12628">
    <property type="entry name" value="POLYCOMB-LIKE TRANSCRIPTION FACTOR"/>
    <property type="match status" value="1"/>
</dbReference>
<dbReference type="SMART" id="SM00389">
    <property type="entry name" value="HOX"/>
    <property type="match status" value="1"/>
</dbReference>
<feature type="region of interest" description="Disordered" evidence="5">
    <location>
        <begin position="17"/>
        <end position="201"/>
    </location>
</feature>
<keyword evidence="2 3" id="KW-0539">Nucleus</keyword>
<dbReference type="GO" id="GO:0003682">
    <property type="term" value="F:chromatin binding"/>
    <property type="evidence" value="ECO:0007669"/>
    <property type="project" value="TreeGrafter"/>
</dbReference>
<evidence type="ECO:0000259" key="6">
    <source>
        <dbReference type="PROSITE" id="PS50071"/>
    </source>
</evidence>
<dbReference type="AlphaFoldDB" id="A0A6A2YPH8"/>
<dbReference type="EMBL" id="VEPZ02001313">
    <property type="protein sequence ID" value="KAE8681228.1"/>
    <property type="molecule type" value="Genomic_DNA"/>
</dbReference>
<feature type="compositionally biased region" description="Acidic residues" evidence="5">
    <location>
        <begin position="35"/>
        <end position="51"/>
    </location>
</feature>
<feature type="DNA-binding region" description="Homeobox" evidence="3">
    <location>
        <begin position="209"/>
        <end position="251"/>
    </location>
</feature>
<dbReference type="GO" id="GO:0003677">
    <property type="term" value="F:DNA binding"/>
    <property type="evidence" value="ECO:0007669"/>
    <property type="project" value="UniProtKB-UniRule"/>
</dbReference>
<dbReference type="GO" id="GO:0005634">
    <property type="term" value="C:nucleus"/>
    <property type="evidence" value="ECO:0007669"/>
    <property type="project" value="UniProtKB-SubCell"/>
</dbReference>
<dbReference type="Proteomes" id="UP000436088">
    <property type="component" value="Unassembled WGS sequence"/>
</dbReference>
<dbReference type="PROSITE" id="PS50071">
    <property type="entry name" value="HOMEOBOX_2"/>
    <property type="match status" value="1"/>
</dbReference>
<sequence length="282" mass="31311">MFLTTMLLLQQKVFPEATLSTDEENLDPNFGLPSDDSDDDDYNLDDDEDYNPDGSETDKKGRGEESSSDESDFTSPSEELEVPDDISSQKDEEDPMSLNDELLSIMESGSGEDGSVVSKKRNNERLDYKRLYDETYGDAPSSSNDDENWINDAAAPRKRLKRAAEAASTSSNGNASEKGVATLSGSGGKKPSSSTHRRLGEAVKKKLYESFKENQYPDRSTKESLAKELEITLQQVSKWFCNARFNYSPYIHETSADNVLENDIPVGPNENLEDPDIQGNSK</sequence>
<evidence type="ECO:0000256" key="4">
    <source>
        <dbReference type="RuleBase" id="RU000682"/>
    </source>
</evidence>
<feature type="domain" description="Homeobox" evidence="6">
    <location>
        <begin position="207"/>
        <end position="250"/>
    </location>
</feature>
<dbReference type="Pfam" id="PF00046">
    <property type="entry name" value="Homeodomain"/>
    <property type="match status" value="1"/>
</dbReference>
<dbReference type="SUPFAM" id="SSF46689">
    <property type="entry name" value="Homeodomain-like"/>
    <property type="match status" value="1"/>
</dbReference>
<proteinExistence type="predicted"/>
<name>A0A6A2YPH8_HIBSY</name>
<dbReference type="PANTHER" id="PTHR12628:SF13">
    <property type="entry name" value="HOMEOBOX PROTEIN HAT3.1"/>
    <property type="match status" value="1"/>
</dbReference>
<dbReference type="InterPro" id="IPR009057">
    <property type="entry name" value="Homeodomain-like_sf"/>
</dbReference>
<organism evidence="7 8">
    <name type="scientific">Hibiscus syriacus</name>
    <name type="common">Rose of Sharon</name>
    <dbReference type="NCBI Taxonomy" id="106335"/>
    <lineage>
        <taxon>Eukaryota</taxon>
        <taxon>Viridiplantae</taxon>
        <taxon>Streptophyta</taxon>
        <taxon>Embryophyta</taxon>
        <taxon>Tracheophyta</taxon>
        <taxon>Spermatophyta</taxon>
        <taxon>Magnoliopsida</taxon>
        <taxon>eudicotyledons</taxon>
        <taxon>Gunneridae</taxon>
        <taxon>Pentapetalae</taxon>
        <taxon>rosids</taxon>
        <taxon>malvids</taxon>
        <taxon>Malvales</taxon>
        <taxon>Malvaceae</taxon>
        <taxon>Malvoideae</taxon>
        <taxon>Hibiscus</taxon>
    </lineage>
</organism>
<keyword evidence="8" id="KW-1185">Reference proteome</keyword>
<evidence type="ECO:0000256" key="1">
    <source>
        <dbReference type="ARBA" id="ARBA00004123"/>
    </source>
</evidence>
<feature type="compositionally biased region" description="Basic and acidic residues" evidence="5">
    <location>
        <begin position="121"/>
        <end position="133"/>
    </location>
</feature>
<dbReference type="CDD" id="cd00086">
    <property type="entry name" value="homeodomain"/>
    <property type="match status" value="1"/>
</dbReference>
<reference evidence="7" key="1">
    <citation type="submission" date="2019-09" db="EMBL/GenBank/DDBJ databases">
        <title>Draft genome information of white flower Hibiscus syriacus.</title>
        <authorList>
            <person name="Kim Y.-M."/>
        </authorList>
    </citation>
    <scope>NUCLEOTIDE SEQUENCE [LARGE SCALE GENOMIC DNA]</scope>
    <source>
        <strain evidence="7">YM2019G1</strain>
    </source>
</reference>
<keyword evidence="3 4" id="KW-0238">DNA-binding</keyword>
<feature type="compositionally biased region" description="Low complexity" evidence="5">
    <location>
        <begin position="107"/>
        <end position="117"/>
    </location>
</feature>
<comment type="subcellular location">
    <subcellularLocation>
        <location evidence="1 3 4">Nucleus</location>
    </subcellularLocation>
</comment>
<evidence type="ECO:0000256" key="2">
    <source>
        <dbReference type="ARBA" id="ARBA00023242"/>
    </source>
</evidence>
<evidence type="ECO:0000256" key="5">
    <source>
        <dbReference type="SAM" id="MobiDB-lite"/>
    </source>
</evidence>
<feature type="compositionally biased region" description="Acidic residues" evidence="5">
    <location>
        <begin position="66"/>
        <end position="84"/>
    </location>
</feature>
<feature type="region of interest" description="Disordered" evidence="5">
    <location>
        <begin position="261"/>
        <end position="282"/>
    </location>
</feature>
<gene>
    <name evidence="7" type="ORF">F3Y22_tig00111338pilonHSYRG00411</name>
</gene>
<feature type="compositionally biased region" description="Basic and acidic residues" evidence="5">
    <location>
        <begin position="56"/>
        <end position="65"/>
    </location>
</feature>
<evidence type="ECO:0000313" key="8">
    <source>
        <dbReference type="Proteomes" id="UP000436088"/>
    </source>
</evidence>
<evidence type="ECO:0000256" key="3">
    <source>
        <dbReference type="PROSITE-ProRule" id="PRU00108"/>
    </source>
</evidence>
<comment type="caution">
    <text evidence="7">The sequence shown here is derived from an EMBL/GenBank/DDBJ whole genome shotgun (WGS) entry which is preliminary data.</text>
</comment>
<dbReference type="GO" id="GO:0045814">
    <property type="term" value="P:negative regulation of gene expression, epigenetic"/>
    <property type="evidence" value="ECO:0007669"/>
    <property type="project" value="TreeGrafter"/>
</dbReference>
<evidence type="ECO:0000313" key="7">
    <source>
        <dbReference type="EMBL" id="KAE8681228.1"/>
    </source>
</evidence>
<keyword evidence="3 4" id="KW-0371">Homeobox</keyword>
<protein>
    <recommendedName>
        <fullName evidence="6">Homeobox domain-containing protein</fullName>
    </recommendedName>
</protein>
<accession>A0A6A2YPH8</accession>